<dbReference type="EMBL" id="JAEVLS010000001">
    <property type="protein sequence ID" value="MBM0103679.1"/>
    <property type="molecule type" value="Genomic_DNA"/>
</dbReference>
<dbReference type="InterPro" id="IPR011234">
    <property type="entry name" value="Fumarylacetoacetase-like_C"/>
</dbReference>
<evidence type="ECO:0000313" key="3">
    <source>
        <dbReference type="EMBL" id="MBM0103679.1"/>
    </source>
</evidence>
<proteinExistence type="predicted"/>
<keyword evidence="4" id="KW-1185">Reference proteome</keyword>
<reference evidence="3 4" key="1">
    <citation type="journal article" date="2021" name="Int. J. Syst. Evol. Microbiol.">
        <title>Steroidobacter gossypii sp. nov., isolated from soil of cotton cropping field.</title>
        <authorList>
            <person name="Huang R."/>
            <person name="Yang S."/>
            <person name="Zhen C."/>
            <person name="Liu W."/>
        </authorList>
    </citation>
    <scope>NUCLEOTIDE SEQUENCE [LARGE SCALE GENOMIC DNA]</scope>
    <source>
        <strain evidence="3 4">S1-65</strain>
    </source>
</reference>
<evidence type="ECO:0000313" key="4">
    <source>
        <dbReference type="Proteomes" id="UP000661077"/>
    </source>
</evidence>
<dbReference type="PANTHER" id="PTHR11820">
    <property type="entry name" value="ACYLPYRUVASE"/>
    <property type="match status" value="1"/>
</dbReference>
<protein>
    <submittedName>
        <fullName evidence="3">Fumarylacetoacetate hydrolase family protein</fullName>
    </submittedName>
</protein>
<evidence type="ECO:0000256" key="1">
    <source>
        <dbReference type="ARBA" id="ARBA00022723"/>
    </source>
</evidence>
<dbReference type="GO" id="GO:0016787">
    <property type="term" value="F:hydrolase activity"/>
    <property type="evidence" value="ECO:0007669"/>
    <property type="project" value="UniProtKB-KW"/>
</dbReference>
<gene>
    <name evidence="3" type="ORF">JM946_02940</name>
</gene>
<name>A0ABS1WRT8_9GAMM</name>
<dbReference type="Gene3D" id="3.90.850.10">
    <property type="entry name" value="Fumarylacetoacetase-like, C-terminal domain"/>
    <property type="match status" value="1"/>
</dbReference>
<accession>A0ABS1WRT8</accession>
<dbReference type="RefSeq" id="WP_203165640.1">
    <property type="nucleotide sequence ID" value="NZ_JAEVLS010000001.1"/>
</dbReference>
<dbReference type="PANTHER" id="PTHR11820:SF7">
    <property type="entry name" value="ACYLPYRUVASE FAHD1, MITOCHONDRIAL"/>
    <property type="match status" value="1"/>
</dbReference>
<sequence length="275" mass="29951">MRLCRFDTDRVGVLRGDNVVDVTSVLDSIPATRWPIDPGDLLIANIDRLRGMIEQTALSGIPRHLADCALKSPVANPSKILGALKNYHQPADDADYPVSTLERDGLFLKATSSIVGPSEGIELTLPGRQHEHEVELAVVIGSWCRNVSRERAMDHVMGYTVALDMTVKGTEERSMRKSADGHTVLGPWLITRDEIADPATLGLWLQVNRQARQRGNTRNLLNDVPRLIEYASSFFTLYPGDIILTGTPPGAGPVVAGDVIDAGIVGIGSMRVEVR</sequence>
<evidence type="ECO:0000259" key="2">
    <source>
        <dbReference type="Pfam" id="PF01557"/>
    </source>
</evidence>
<organism evidence="3 4">
    <name type="scientific">Steroidobacter gossypii</name>
    <dbReference type="NCBI Taxonomy" id="2805490"/>
    <lineage>
        <taxon>Bacteria</taxon>
        <taxon>Pseudomonadati</taxon>
        <taxon>Pseudomonadota</taxon>
        <taxon>Gammaproteobacteria</taxon>
        <taxon>Steroidobacterales</taxon>
        <taxon>Steroidobacteraceae</taxon>
        <taxon>Steroidobacter</taxon>
    </lineage>
</organism>
<comment type="caution">
    <text evidence="3">The sequence shown here is derived from an EMBL/GenBank/DDBJ whole genome shotgun (WGS) entry which is preliminary data.</text>
</comment>
<feature type="domain" description="Fumarylacetoacetase-like C-terminal" evidence="2">
    <location>
        <begin position="79"/>
        <end position="274"/>
    </location>
</feature>
<dbReference type="Pfam" id="PF01557">
    <property type="entry name" value="FAA_hydrolase"/>
    <property type="match status" value="1"/>
</dbReference>
<keyword evidence="1" id="KW-0479">Metal-binding</keyword>
<dbReference type="Proteomes" id="UP000661077">
    <property type="component" value="Unassembled WGS sequence"/>
</dbReference>
<dbReference type="InterPro" id="IPR036663">
    <property type="entry name" value="Fumarylacetoacetase_C_sf"/>
</dbReference>
<keyword evidence="3" id="KW-0378">Hydrolase</keyword>
<dbReference type="SUPFAM" id="SSF56529">
    <property type="entry name" value="FAH"/>
    <property type="match status" value="1"/>
</dbReference>